<gene>
    <name evidence="1" type="ORF">CRE_28476</name>
</gene>
<organism evidence="2">
    <name type="scientific">Caenorhabditis remanei</name>
    <name type="common">Caenorhabditis vulgaris</name>
    <dbReference type="NCBI Taxonomy" id="31234"/>
    <lineage>
        <taxon>Eukaryota</taxon>
        <taxon>Metazoa</taxon>
        <taxon>Ecdysozoa</taxon>
        <taxon>Nematoda</taxon>
        <taxon>Chromadorea</taxon>
        <taxon>Rhabditida</taxon>
        <taxon>Rhabditina</taxon>
        <taxon>Rhabditomorpha</taxon>
        <taxon>Rhabditoidea</taxon>
        <taxon>Rhabditidae</taxon>
        <taxon>Peloderinae</taxon>
        <taxon>Caenorhabditis</taxon>
    </lineage>
</organism>
<sequence length="804" mass="92162">MPPKKTPKPGLLQFFAKQQQEKYQANQKIHNDDDSIDESCQILYEKSVPGTSKTPSFKSTPRSVTKWSETLQKSSEKTGRDWQNPFLIQVNNSKKSTGTDSKTELLANGFDGIHGNGIFYPIDEPIRSFEMNLIKCTVTSNCCIAVPASAPSSSGRICAMTVFNFLKWFPRCRVLLVTSSESWSLALSQMGLESQSTKLSTVTQFKNLKTEAERIMICATPQCALKVVESPEAKEFLEEIRLVIMELKPSECCAKYKPIINALTVKDTFFRCVVLTTSISNSSRRTSSITKRQIMITNLHLSDWVEQSESDFLFRNSNIPAGVEVKTWKSEENSANLRKIIESFERFCENQIDELARKSIIPSKSIKKSIWTCWKSMKQSRNTSDIDELEVAEFLITTYKLLIIDGIVAARNFVKAVNSDNPKIQDYAKKILDSSIFGGFSEFPSKFQHLSDSIEAFLKMNNHVLGVILCRDSDQAIEIQNYLNLQLTTRCTVVRIIEEGTPSARNLWHIQRISTVFIDRKSPKIVILPVNLRDFIGHSDGLPLSEVTFVASVSRESIFNFRRFAGAYLLIVNEQFEKLRKEDGRLILDDGKYGQKDVKNGLKLGAVERYDFKFEPSRLRINVTNLPAQFFYPREIGNSLDETAGISQLGKTHIEMSSKEHAELYKRLQNPDFSSFHRRKRPFWVLVSSLSFVVSNRNPYILKKDMVNPDEKNPIEVDEMDYEQVCWNQDLQYLGDIKWSRLSERLTKYIKNGPVEWGMNDKRRFEYVNEITSSERILHLDRLLRNLENNFKELSTTTDPSNPF</sequence>
<dbReference type="HOGENOM" id="CLU_369724_0_0_1"/>
<dbReference type="FunCoup" id="E3LMN3">
    <property type="interactions" value="1789"/>
</dbReference>
<protein>
    <submittedName>
        <fullName evidence="1">Uncharacterized protein</fullName>
    </submittedName>
</protein>
<evidence type="ECO:0000313" key="1">
    <source>
        <dbReference type="EMBL" id="EFP02869.1"/>
    </source>
</evidence>
<dbReference type="STRING" id="31234.E3LMN3"/>
<dbReference type="InParanoid" id="E3LMN3"/>
<dbReference type="OMA" id="CATPQCA"/>
<reference evidence="1" key="1">
    <citation type="submission" date="2007-07" db="EMBL/GenBank/DDBJ databases">
        <title>PCAP assembly of the Caenorhabditis remanei genome.</title>
        <authorList>
            <consortium name="The Caenorhabditis remanei Sequencing Consortium"/>
            <person name="Wilson R.K."/>
        </authorList>
    </citation>
    <scope>NUCLEOTIDE SEQUENCE [LARGE SCALE GENOMIC DNA]</scope>
    <source>
        <strain evidence="1">PB4641</strain>
    </source>
</reference>
<dbReference type="AlphaFoldDB" id="E3LMN3"/>
<dbReference type="EMBL" id="DS268411">
    <property type="protein sequence ID" value="EFP02869.1"/>
    <property type="molecule type" value="Genomic_DNA"/>
</dbReference>
<dbReference type="Proteomes" id="UP000008281">
    <property type="component" value="Unassembled WGS sequence"/>
</dbReference>
<evidence type="ECO:0000313" key="2">
    <source>
        <dbReference type="Proteomes" id="UP000008281"/>
    </source>
</evidence>
<dbReference type="OrthoDB" id="6513042at2759"/>
<name>E3LMN3_CAERE</name>
<proteinExistence type="predicted"/>
<dbReference type="eggNOG" id="ENOG502TFRD">
    <property type="taxonomic scope" value="Eukaryota"/>
</dbReference>
<accession>E3LMN3</accession>
<keyword evidence="2" id="KW-1185">Reference proteome</keyword>